<dbReference type="VEuPathDB" id="TriTrypDB:TcIL3000_8_5620"/>
<feature type="compositionally biased region" description="Polar residues" evidence="1">
    <location>
        <begin position="9"/>
        <end position="22"/>
    </location>
</feature>
<feature type="region of interest" description="Disordered" evidence="1">
    <location>
        <begin position="317"/>
        <end position="363"/>
    </location>
</feature>
<dbReference type="PANTHER" id="PTHR15002">
    <property type="entry name" value="RIBOSOMAL BIOGENESIS PROTEIN LAS1L"/>
    <property type="match status" value="1"/>
</dbReference>
<feature type="compositionally biased region" description="Basic and acidic residues" evidence="1">
    <location>
        <begin position="25"/>
        <end position="35"/>
    </location>
</feature>
<dbReference type="GO" id="GO:0090730">
    <property type="term" value="C:Las1 complex"/>
    <property type="evidence" value="ECO:0007669"/>
    <property type="project" value="InterPro"/>
</dbReference>
<dbReference type="PANTHER" id="PTHR15002:SF0">
    <property type="entry name" value="RIBOSOMAL BIOGENESIS PROTEIN LAS1L"/>
    <property type="match status" value="1"/>
</dbReference>
<dbReference type="InterPro" id="IPR007174">
    <property type="entry name" value="Las1"/>
</dbReference>
<protein>
    <recommendedName>
        <fullName evidence="3">Las1-like</fullName>
    </recommendedName>
</protein>
<organism evidence="2">
    <name type="scientific">Trypanosoma congolense (strain IL3000)</name>
    <dbReference type="NCBI Taxonomy" id="1068625"/>
    <lineage>
        <taxon>Eukaryota</taxon>
        <taxon>Discoba</taxon>
        <taxon>Euglenozoa</taxon>
        <taxon>Kinetoplastea</taxon>
        <taxon>Metakinetoplastina</taxon>
        <taxon>Trypanosomatida</taxon>
        <taxon>Trypanosomatidae</taxon>
        <taxon>Trypanosoma</taxon>
        <taxon>Nannomonas</taxon>
    </lineage>
</organism>
<dbReference type="Pfam" id="PF04031">
    <property type="entry name" value="Las1"/>
    <property type="match status" value="1"/>
</dbReference>
<dbReference type="GO" id="GO:0000460">
    <property type="term" value="P:maturation of 5.8S rRNA"/>
    <property type="evidence" value="ECO:0007669"/>
    <property type="project" value="TreeGrafter"/>
</dbReference>
<dbReference type="GO" id="GO:0030687">
    <property type="term" value="C:preribosome, large subunit precursor"/>
    <property type="evidence" value="ECO:0007669"/>
    <property type="project" value="TreeGrafter"/>
</dbReference>
<dbReference type="GO" id="GO:0004519">
    <property type="term" value="F:endonuclease activity"/>
    <property type="evidence" value="ECO:0007669"/>
    <property type="project" value="InterPro"/>
</dbReference>
<dbReference type="GO" id="GO:0000470">
    <property type="term" value="P:maturation of LSU-rRNA"/>
    <property type="evidence" value="ECO:0007669"/>
    <property type="project" value="TreeGrafter"/>
</dbReference>
<proteinExistence type="predicted"/>
<feature type="region of interest" description="Disordered" evidence="1">
    <location>
        <begin position="1"/>
        <end position="94"/>
    </location>
</feature>
<feature type="compositionally biased region" description="Polar residues" evidence="1">
    <location>
        <begin position="334"/>
        <end position="353"/>
    </location>
</feature>
<accession>G0USH7</accession>
<feature type="compositionally biased region" description="Acidic residues" evidence="1">
    <location>
        <begin position="319"/>
        <end position="329"/>
    </location>
</feature>
<dbReference type="AlphaFoldDB" id="G0USH7"/>
<evidence type="ECO:0008006" key="3">
    <source>
        <dbReference type="Google" id="ProtNLM"/>
    </source>
</evidence>
<evidence type="ECO:0000313" key="2">
    <source>
        <dbReference type="EMBL" id="CCC92340.1"/>
    </source>
</evidence>
<evidence type="ECO:0000256" key="1">
    <source>
        <dbReference type="SAM" id="MobiDB-lite"/>
    </source>
</evidence>
<gene>
    <name evidence="2" type="ORF">TCIL3000_8_5620</name>
</gene>
<dbReference type="EMBL" id="HE575321">
    <property type="protein sequence ID" value="CCC92340.1"/>
    <property type="molecule type" value="Genomic_DNA"/>
</dbReference>
<sequence>MAGKRTRTQQDAVNRSRLNGTSIKKGLDELRDLDAKPQPVHTVPSERSCEGNAMRGKAVASRQGAAEKKRKTEVASAADGSTATKRNEKNPSVVPETIINTANSTKHCGNSSPCVFGYSWEEWKSVKRHLFDTTDKKGTAEARRRALDHVELVWTARSRHGRPLPSYVESTSLLLEVVSLDECGQLSSTAITALYGAVISRTVHLMTGTFARGDDDTYRKRAQAIEFPEEAVEVRQRVAHGALPLLSELRWVCGLVLQFLFHNYWQEQERHVRLMEQEVHEKDEEDGKEVVVESKTLTVGGNAPHHTTIEEMRKLLQELSDDGAEEEEEGGKVNTASHDSTEMGQANDPSDSETLCVGGWKLS</sequence>
<reference evidence="2" key="1">
    <citation type="journal article" date="2012" name="Proc. Natl. Acad. Sci. U.S.A.">
        <title>Antigenic diversity is generated by distinct evolutionary mechanisms in African trypanosome species.</title>
        <authorList>
            <person name="Jackson A.P."/>
            <person name="Berry A."/>
            <person name="Aslett M."/>
            <person name="Allison H.C."/>
            <person name="Burton P."/>
            <person name="Vavrova-Anderson J."/>
            <person name="Brown R."/>
            <person name="Browne H."/>
            <person name="Corton N."/>
            <person name="Hauser H."/>
            <person name="Gamble J."/>
            <person name="Gilderthorp R."/>
            <person name="Marcello L."/>
            <person name="McQuillan J."/>
            <person name="Otto T.D."/>
            <person name="Quail M.A."/>
            <person name="Sanders M.J."/>
            <person name="van Tonder A."/>
            <person name="Ginger M.L."/>
            <person name="Field M.C."/>
            <person name="Barry J.D."/>
            <person name="Hertz-Fowler C."/>
            <person name="Berriman M."/>
        </authorList>
    </citation>
    <scope>NUCLEOTIDE SEQUENCE</scope>
    <source>
        <strain evidence="2">IL3000</strain>
    </source>
</reference>
<name>G0USH7_TRYCI</name>